<dbReference type="EMBL" id="JBHRTP010000006">
    <property type="protein sequence ID" value="MFC3106812.1"/>
    <property type="molecule type" value="Genomic_DNA"/>
</dbReference>
<protein>
    <submittedName>
        <fullName evidence="2">Uncharacterized protein</fullName>
    </submittedName>
</protein>
<sequence>MQEWQKTAEQFNPQTVWLRVCQTITTAVTGFAWLSNLCALKRQGMAMIEFKGSHFEREVILWVYAGTWHIQSVIAIWKK</sequence>
<reference evidence="3" key="1">
    <citation type="journal article" date="2019" name="Int. J. Syst. Evol. Microbiol.">
        <title>The Global Catalogue of Microorganisms (GCM) 10K type strain sequencing project: providing services to taxonomists for standard genome sequencing and annotation.</title>
        <authorList>
            <consortium name="The Broad Institute Genomics Platform"/>
            <consortium name="The Broad Institute Genome Sequencing Center for Infectious Disease"/>
            <person name="Wu L."/>
            <person name="Ma J."/>
        </authorList>
    </citation>
    <scope>NUCLEOTIDE SEQUENCE [LARGE SCALE GENOMIC DNA]</scope>
    <source>
        <strain evidence="3">KCTC 42986</strain>
    </source>
</reference>
<evidence type="ECO:0000313" key="2">
    <source>
        <dbReference type="EMBL" id="MFC3106812.1"/>
    </source>
</evidence>
<organism evidence="2 3">
    <name type="scientific">Undibacterium arcticum</name>
    <dbReference type="NCBI Taxonomy" id="1762892"/>
    <lineage>
        <taxon>Bacteria</taxon>
        <taxon>Pseudomonadati</taxon>
        <taxon>Pseudomonadota</taxon>
        <taxon>Betaproteobacteria</taxon>
        <taxon>Burkholderiales</taxon>
        <taxon>Oxalobacteraceae</taxon>
        <taxon>Undibacterium</taxon>
    </lineage>
</organism>
<gene>
    <name evidence="2" type="ORF">ACFOFO_02355</name>
</gene>
<keyword evidence="1" id="KW-0472">Membrane</keyword>
<keyword evidence="3" id="KW-1185">Reference proteome</keyword>
<evidence type="ECO:0000256" key="1">
    <source>
        <dbReference type="SAM" id="Phobius"/>
    </source>
</evidence>
<keyword evidence="1" id="KW-1133">Transmembrane helix</keyword>
<keyword evidence="1" id="KW-0812">Transmembrane</keyword>
<comment type="caution">
    <text evidence="2">The sequence shown here is derived from an EMBL/GenBank/DDBJ whole genome shotgun (WGS) entry which is preliminary data.</text>
</comment>
<evidence type="ECO:0000313" key="3">
    <source>
        <dbReference type="Proteomes" id="UP001595530"/>
    </source>
</evidence>
<accession>A0ABV7EZ09</accession>
<proteinExistence type="predicted"/>
<dbReference type="RefSeq" id="WP_390330762.1">
    <property type="nucleotide sequence ID" value="NZ_JBHRTP010000006.1"/>
</dbReference>
<feature type="transmembrane region" description="Helical" evidence="1">
    <location>
        <begin position="16"/>
        <end position="38"/>
    </location>
</feature>
<dbReference type="Proteomes" id="UP001595530">
    <property type="component" value="Unassembled WGS sequence"/>
</dbReference>
<name>A0ABV7EZ09_9BURK</name>